<dbReference type="PANTHER" id="PTHR43856">
    <property type="entry name" value="CARDIOLIPIN HYDROLASE"/>
    <property type="match status" value="1"/>
</dbReference>
<dbReference type="AlphaFoldDB" id="A0A5C2H6J5"/>
<dbReference type="Pfam" id="PF13091">
    <property type="entry name" value="PLDc_2"/>
    <property type="match status" value="1"/>
</dbReference>
<evidence type="ECO:0000256" key="1">
    <source>
        <dbReference type="ARBA" id="ARBA00000798"/>
    </source>
</evidence>
<name>A0A5C2H6J5_9BACT</name>
<dbReference type="GO" id="GO:0016042">
    <property type="term" value="P:lipid catabolic process"/>
    <property type="evidence" value="ECO:0007669"/>
    <property type="project" value="UniProtKB-KW"/>
</dbReference>
<proteinExistence type="inferred from homology"/>
<keyword evidence="8" id="KW-1185">Reference proteome</keyword>
<comment type="similarity">
    <text evidence="2">Belongs to the phospholipase D family.</text>
</comment>
<sequence length="162" mass="18739">MKKILLILPLLLISLYSKNLTSTINSEIYLLPSQANIAKDEILDLIKNSNDEIIIAIYNFSYKKLQKELIKAAKRGVNVTIILDEEKNSKNKKFSKTLKNNSIIVKIPKEKMHLKLALFDQKYAILGSANWTKESFSENIEFILKTDEKKIIFKIRNELLKL</sequence>
<evidence type="ECO:0000256" key="4">
    <source>
        <dbReference type="ARBA" id="ARBA00022801"/>
    </source>
</evidence>
<organism evidence="7 8">
    <name type="scientific">Malaciobacter pacificus</name>
    <dbReference type="NCBI Taxonomy" id="1080223"/>
    <lineage>
        <taxon>Bacteria</taxon>
        <taxon>Pseudomonadati</taxon>
        <taxon>Campylobacterota</taxon>
        <taxon>Epsilonproteobacteria</taxon>
        <taxon>Campylobacterales</taxon>
        <taxon>Arcobacteraceae</taxon>
        <taxon>Malaciobacter</taxon>
    </lineage>
</organism>
<dbReference type="GO" id="GO:0016891">
    <property type="term" value="F:RNA endonuclease activity producing 5'-phosphomonoesters, hydrolytic mechanism"/>
    <property type="evidence" value="ECO:0007669"/>
    <property type="project" value="TreeGrafter"/>
</dbReference>
<evidence type="ECO:0000256" key="6">
    <source>
        <dbReference type="ARBA" id="ARBA00023098"/>
    </source>
</evidence>
<dbReference type="SUPFAM" id="SSF56024">
    <property type="entry name" value="Phospholipase D/nuclease"/>
    <property type="match status" value="1"/>
</dbReference>
<dbReference type="Proteomes" id="UP000322726">
    <property type="component" value="Chromosome"/>
</dbReference>
<gene>
    <name evidence="7" type="ORF">APAC_1471</name>
</gene>
<evidence type="ECO:0000313" key="8">
    <source>
        <dbReference type="Proteomes" id="UP000322726"/>
    </source>
</evidence>
<evidence type="ECO:0000256" key="3">
    <source>
        <dbReference type="ARBA" id="ARBA00012027"/>
    </source>
</evidence>
<keyword evidence="5" id="KW-0442">Lipid degradation</keyword>
<accession>A0A5C2H6J5</accession>
<evidence type="ECO:0000256" key="5">
    <source>
        <dbReference type="ARBA" id="ARBA00022963"/>
    </source>
</evidence>
<dbReference type="InterPro" id="IPR001736">
    <property type="entry name" value="PLipase_D/transphosphatidylase"/>
</dbReference>
<dbReference type="InterPro" id="IPR025202">
    <property type="entry name" value="PLD-like_dom"/>
</dbReference>
<dbReference type="SMART" id="SM00155">
    <property type="entry name" value="PLDc"/>
    <property type="match status" value="1"/>
</dbReference>
<dbReference type="InterPro" id="IPR051406">
    <property type="entry name" value="PLD_domain"/>
</dbReference>
<keyword evidence="4" id="KW-0378">Hydrolase</keyword>
<dbReference type="GO" id="GO:0006793">
    <property type="term" value="P:phosphorus metabolic process"/>
    <property type="evidence" value="ECO:0007669"/>
    <property type="project" value="UniProtKB-ARBA"/>
</dbReference>
<dbReference type="PROSITE" id="PS50035">
    <property type="entry name" value="PLD"/>
    <property type="match status" value="1"/>
</dbReference>
<dbReference type="RefSeq" id="WP_130233509.1">
    <property type="nucleotide sequence ID" value="NZ_BMEF01000007.1"/>
</dbReference>
<dbReference type="KEGG" id="apai:APAC_1471"/>
<reference evidence="7" key="1">
    <citation type="submission" date="2019-09" db="EMBL/GenBank/DDBJ databases">
        <title>Complete genome sequencing of four Arcobacter species reveals a diverse suite of mobile elements.</title>
        <authorList>
            <person name="Miller W.G."/>
            <person name="Yee E."/>
            <person name="Bono J.L."/>
        </authorList>
    </citation>
    <scope>NUCLEOTIDE SEQUENCE [LARGE SCALE GENOMIC DNA]</scope>
    <source>
        <strain evidence="7">LMG 26638</strain>
    </source>
</reference>
<dbReference type="EC" id="3.1.4.4" evidence="3"/>
<comment type="catalytic activity">
    <reaction evidence="1">
        <text>a 1,2-diacyl-sn-glycero-3-phosphocholine + H2O = a 1,2-diacyl-sn-glycero-3-phosphate + choline + H(+)</text>
        <dbReference type="Rhea" id="RHEA:14445"/>
        <dbReference type="ChEBI" id="CHEBI:15354"/>
        <dbReference type="ChEBI" id="CHEBI:15377"/>
        <dbReference type="ChEBI" id="CHEBI:15378"/>
        <dbReference type="ChEBI" id="CHEBI:57643"/>
        <dbReference type="ChEBI" id="CHEBI:58608"/>
        <dbReference type="EC" id="3.1.4.4"/>
    </reaction>
</comment>
<evidence type="ECO:0000313" key="7">
    <source>
        <dbReference type="EMBL" id="QEP34580.1"/>
    </source>
</evidence>
<dbReference type="GO" id="GO:0004630">
    <property type="term" value="F:phospholipase D activity"/>
    <property type="evidence" value="ECO:0007669"/>
    <property type="project" value="UniProtKB-EC"/>
</dbReference>
<dbReference type="PANTHER" id="PTHR43856:SF1">
    <property type="entry name" value="MITOCHONDRIAL CARDIOLIPIN HYDROLASE"/>
    <property type="match status" value="1"/>
</dbReference>
<keyword evidence="6" id="KW-0443">Lipid metabolism</keyword>
<dbReference type="EMBL" id="CP035928">
    <property type="protein sequence ID" value="QEP34580.1"/>
    <property type="molecule type" value="Genomic_DNA"/>
</dbReference>
<dbReference type="OrthoDB" id="9765044at2"/>
<reference evidence="7" key="2">
    <citation type="submission" date="2019-09" db="EMBL/GenBank/DDBJ databases">
        <title>Taxonomic note: a critical rebuttal of the proposed division of the genus Arcobacter into six genera, emended descriptions of Arcobacter anaerophilus and the genus Arcobacter, and an assessment of genus-level boundaries for Epsilonproteobacteria using in silico genomic comparator tools.</title>
        <authorList>
            <person name="On S.L.W."/>
            <person name="Miller W.G."/>
            <person name="Biggs P."/>
            <person name="Cornelius A."/>
            <person name="Vandamme P."/>
        </authorList>
    </citation>
    <scope>NUCLEOTIDE SEQUENCE [LARGE SCALE GENOMIC DNA]</scope>
    <source>
        <strain evidence="7">LMG 26638</strain>
    </source>
</reference>
<dbReference type="Gene3D" id="3.30.870.10">
    <property type="entry name" value="Endonuclease Chain A"/>
    <property type="match status" value="1"/>
</dbReference>
<protein>
    <recommendedName>
        <fullName evidence="3">phospholipase D</fullName>
        <ecNumber evidence="3">3.1.4.4</ecNumber>
    </recommendedName>
</protein>
<evidence type="ECO:0000256" key="2">
    <source>
        <dbReference type="ARBA" id="ARBA00008664"/>
    </source>
</evidence>